<evidence type="ECO:0000256" key="3">
    <source>
        <dbReference type="ARBA" id="ARBA00022670"/>
    </source>
</evidence>
<evidence type="ECO:0000256" key="1">
    <source>
        <dbReference type="ARBA" id="ARBA00007039"/>
    </source>
</evidence>
<dbReference type="RefSeq" id="WP_129891954.1">
    <property type="nucleotide sequence ID" value="NZ_CP035758.1"/>
</dbReference>
<name>A0A4P6JZH0_KTERU</name>
<keyword evidence="4 7" id="KW-0378">Hydrolase</keyword>
<comment type="catalytic activity">
    <reaction evidence="6 7 8">
        <text>Hydrolysis of proteins to small peptides in the presence of ATP and magnesium. alpha-casein is the usual test substrate. In the absence of ATP, only oligopeptides shorter than five residues are hydrolyzed (such as succinyl-Leu-Tyr-|-NHMec, and Leu-Tyr-Leu-|-Tyr-Trp, in which cleavage of the -Tyr-|-Leu- and -Tyr-|-Trp bonds also occurs).</text>
        <dbReference type="EC" id="3.4.21.92"/>
    </reaction>
</comment>
<proteinExistence type="inferred from homology"/>
<dbReference type="AlphaFoldDB" id="A0A4P6JZH0"/>
<evidence type="ECO:0000256" key="6">
    <source>
        <dbReference type="ARBA" id="ARBA00034021"/>
    </source>
</evidence>
<sequence>MGSVFNPRDPKWTRESSEILEPRGIIPAVIESTPRGERSWDLYSRLLKERIIFIGTPIDDQVANSIVAQLLYLQSEDATKDISMYINSPGGSIYAGLAIYDAMQYIRPDVSTVCMGMAMSMGAVLLAAGAKDKRYCLPHSTMLIHQPLGGAEGQAADIEITAREILRLRRSLYDILSHHTGQTVERITQDSDRNYYLTAQQAVEYGLIDDVLNPANEDALSR</sequence>
<evidence type="ECO:0000313" key="11">
    <source>
        <dbReference type="Proteomes" id="UP000290365"/>
    </source>
</evidence>
<dbReference type="EC" id="3.4.21.92" evidence="7"/>
<keyword evidence="5 7" id="KW-0720">Serine protease</keyword>
<keyword evidence="2 7" id="KW-0963">Cytoplasm</keyword>
<evidence type="ECO:0000256" key="5">
    <source>
        <dbReference type="ARBA" id="ARBA00022825"/>
    </source>
</evidence>
<dbReference type="GO" id="GO:0004252">
    <property type="term" value="F:serine-type endopeptidase activity"/>
    <property type="evidence" value="ECO:0007669"/>
    <property type="project" value="UniProtKB-UniRule"/>
</dbReference>
<comment type="function">
    <text evidence="7">Cleaves peptides in various proteins in a process that requires ATP hydrolysis. Has a chymotrypsin-like activity. Plays a major role in the degradation of misfolded proteins.</text>
</comment>
<dbReference type="Proteomes" id="UP000290365">
    <property type="component" value="Chromosome"/>
</dbReference>
<dbReference type="GO" id="GO:0006515">
    <property type="term" value="P:protein quality control for misfolded or incompletely synthesized proteins"/>
    <property type="evidence" value="ECO:0007669"/>
    <property type="project" value="TreeGrafter"/>
</dbReference>
<dbReference type="OrthoDB" id="9802800at2"/>
<dbReference type="KEGG" id="kbs:EPA93_34960"/>
<dbReference type="EMBL" id="CP035758">
    <property type="protein sequence ID" value="QBD80892.1"/>
    <property type="molecule type" value="Genomic_DNA"/>
</dbReference>
<dbReference type="InterPro" id="IPR033135">
    <property type="entry name" value="ClpP_His_AS"/>
</dbReference>
<dbReference type="CDD" id="cd07017">
    <property type="entry name" value="S14_ClpP_2"/>
    <property type="match status" value="1"/>
</dbReference>
<keyword evidence="3 7" id="KW-0645">Protease</keyword>
<gene>
    <name evidence="7 10" type="primary">clpP</name>
    <name evidence="10" type="ORF">EPA93_34960</name>
</gene>
<dbReference type="InterPro" id="IPR001907">
    <property type="entry name" value="ClpP"/>
</dbReference>
<dbReference type="GO" id="GO:0005737">
    <property type="term" value="C:cytoplasm"/>
    <property type="evidence" value="ECO:0007669"/>
    <property type="project" value="UniProtKB-SubCell"/>
</dbReference>
<dbReference type="NCBIfam" id="NF009205">
    <property type="entry name" value="PRK12553.1"/>
    <property type="match status" value="1"/>
</dbReference>
<dbReference type="PROSITE" id="PS00382">
    <property type="entry name" value="CLP_PROTEASE_HIS"/>
    <property type="match status" value="1"/>
</dbReference>
<evidence type="ECO:0000256" key="9">
    <source>
        <dbReference type="RuleBase" id="RU003567"/>
    </source>
</evidence>
<evidence type="ECO:0000256" key="8">
    <source>
        <dbReference type="PROSITE-ProRule" id="PRU10086"/>
    </source>
</evidence>
<dbReference type="PANTHER" id="PTHR10381:SF70">
    <property type="entry name" value="ATP-DEPENDENT CLP PROTEASE PROTEOLYTIC SUBUNIT"/>
    <property type="match status" value="1"/>
</dbReference>
<dbReference type="Pfam" id="PF00574">
    <property type="entry name" value="CLP_protease"/>
    <property type="match status" value="1"/>
</dbReference>
<accession>A0A4P6JZH0</accession>
<dbReference type="PRINTS" id="PR00127">
    <property type="entry name" value="CLPPROTEASEP"/>
</dbReference>
<dbReference type="NCBIfam" id="NF001368">
    <property type="entry name" value="PRK00277.1"/>
    <property type="match status" value="1"/>
</dbReference>
<evidence type="ECO:0000256" key="4">
    <source>
        <dbReference type="ARBA" id="ARBA00022801"/>
    </source>
</evidence>
<dbReference type="InterPro" id="IPR029045">
    <property type="entry name" value="ClpP/crotonase-like_dom_sf"/>
</dbReference>
<dbReference type="PANTHER" id="PTHR10381">
    <property type="entry name" value="ATP-DEPENDENT CLP PROTEASE PROTEOLYTIC SUBUNIT"/>
    <property type="match status" value="1"/>
</dbReference>
<comment type="subunit">
    <text evidence="7">Fourteen ClpP subunits assemble into 2 heptameric rings which stack back to back to give a disk-like structure with a central cavity, resembling the structure of eukaryotic proteasomes.</text>
</comment>
<keyword evidence="11" id="KW-1185">Reference proteome</keyword>
<evidence type="ECO:0000256" key="7">
    <source>
        <dbReference type="HAMAP-Rule" id="MF_00444"/>
    </source>
</evidence>
<dbReference type="FunFam" id="3.90.226.10:FF:000001">
    <property type="entry name" value="ATP-dependent Clp protease proteolytic subunit"/>
    <property type="match status" value="1"/>
</dbReference>
<dbReference type="GO" id="GO:0051117">
    <property type="term" value="F:ATPase binding"/>
    <property type="evidence" value="ECO:0007669"/>
    <property type="project" value="TreeGrafter"/>
</dbReference>
<dbReference type="Gene3D" id="3.90.226.10">
    <property type="entry name" value="2-enoyl-CoA Hydratase, Chain A, domain 1"/>
    <property type="match status" value="1"/>
</dbReference>
<evidence type="ECO:0000313" key="10">
    <source>
        <dbReference type="EMBL" id="QBD80892.1"/>
    </source>
</evidence>
<comment type="subcellular location">
    <subcellularLocation>
        <location evidence="7">Cytoplasm</location>
    </subcellularLocation>
</comment>
<organism evidence="10 11">
    <name type="scientific">Ktedonosporobacter rubrisoli</name>
    <dbReference type="NCBI Taxonomy" id="2509675"/>
    <lineage>
        <taxon>Bacteria</taxon>
        <taxon>Bacillati</taxon>
        <taxon>Chloroflexota</taxon>
        <taxon>Ktedonobacteria</taxon>
        <taxon>Ktedonobacterales</taxon>
        <taxon>Ktedonosporobacteraceae</taxon>
        <taxon>Ktedonosporobacter</taxon>
    </lineage>
</organism>
<dbReference type="SUPFAM" id="SSF52096">
    <property type="entry name" value="ClpP/crotonase"/>
    <property type="match status" value="1"/>
</dbReference>
<feature type="active site" description="Nucleophile" evidence="7">
    <location>
        <position position="120"/>
    </location>
</feature>
<dbReference type="HAMAP" id="MF_00444">
    <property type="entry name" value="ClpP"/>
    <property type="match status" value="1"/>
</dbReference>
<feature type="active site" evidence="7 8">
    <location>
        <position position="145"/>
    </location>
</feature>
<dbReference type="NCBIfam" id="TIGR00493">
    <property type="entry name" value="clpP"/>
    <property type="match status" value="1"/>
</dbReference>
<dbReference type="GO" id="GO:0009368">
    <property type="term" value="C:endopeptidase Clp complex"/>
    <property type="evidence" value="ECO:0007669"/>
    <property type="project" value="TreeGrafter"/>
</dbReference>
<evidence type="ECO:0000256" key="2">
    <source>
        <dbReference type="ARBA" id="ARBA00022490"/>
    </source>
</evidence>
<reference evidence="10 11" key="1">
    <citation type="submission" date="2019-01" db="EMBL/GenBank/DDBJ databases">
        <title>Ktedonosporobacter rubrisoli SCAWS-G2.</title>
        <authorList>
            <person name="Huang Y."/>
            <person name="Yan B."/>
        </authorList>
    </citation>
    <scope>NUCLEOTIDE SEQUENCE [LARGE SCALE GENOMIC DNA]</scope>
    <source>
        <strain evidence="10 11">SCAWS-G2</strain>
    </source>
</reference>
<dbReference type="GO" id="GO:0004176">
    <property type="term" value="F:ATP-dependent peptidase activity"/>
    <property type="evidence" value="ECO:0007669"/>
    <property type="project" value="InterPro"/>
</dbReference>
<protein>
    <recommendedName>
        <fullName evidence="7 9">ATP-dependent Clp protease proteolytic subunit</fullName>
        <ecNumber evidence="7">3.4.21.92</ecNumber>
    </recommendedName>
    <alternativeName>
        <fullName evidence="7">Endopeptidase Clp</fullName>
    </alternativeName>
</protein>
<dbReference type="InterPro" id="IPR023562">
    <property type="entry name" value="ClpP/TepA"/>
</dbReference>
<comment type="similarity">
    <text evidence="1 7 9">Belongs to the peptidase S14 family.</text>
</comment>